<dbReference type="STRING" id="561176.SAMN04488561_5959"/>
<dbReference type="Proteomes" id="UP000181980">
    <property type="component" value="Unassembled WGS sequence"/>
</dbReference>
<reference evidence="2" key="1">
    <citation type="submission" date="2016-10" db="EMBL/GenBank/DDBJ databases">
        <authorList>
            <person name="Varghese N."/>
            <person name="Submissions S."/>
        </authorList>
    </citation>
    <scope>NUCLEOTIDE SEQUENCE [LARGE SCALE GENOMIC DNA]</scope>
    <source>
        <strain evidence="2">DSM 45237</strain>
    </source>
</reference>
<name>A0A1H5PUS8_9ACTN</name>
<dbReference type="AlphaFoldDB" id="A0A1H5PUS8"/>
<evidence type="ECO:0008006" key="3">
    <source>
        <dbReference type="Google" id="ProtNLM"/>
    </source>
</evidence>
<dbReference type="RefSeq" id="WP_069114465.1">
    <property type="nucleotide sequence ID" value="NZ_FNUC01000004.1"/>
</dbReference>
<gene>
    <name evidence="1" type="ORF">SAMN04488561_5959</name>
</gene>
<protein>
    <recommendedName>
        <fullName evidence="3">DinB superfamily protein</fullName>
    </recommendedName>
</protein>
<proteinExistence type="predicted"/>
<dbReference type="SUPFAM" id="SSF109854">
    <property type="entry name" value="DinB/YfiT-like putative metalloenzymes"/>
    <property type="match status" value="1"/>
</dbReference>
<dbReference type="InterPro" id="IPR007061">
    <property type="entry name" value="MST-like"/>
</dbReference>
<sequence>MPDEKDTLKRYLQAQRGALLWKLDGLSERDARWPMTPTGTNLLGLVKHVASMEVGYFGYVFGRPAPEPTPWLDDDAEPNADLWATPEQTIEWVTDFYQRTIAHSDATIDALALDDTGTVPWWPADRNTVTLHWILVHVIAETARHAGHADILRETIDGEVGLRKDVSNLPDQDAQVWADYVAKLRRVAEEF</sequence>
<dbReference type="EMBL" id="FNUC01000004">
    <property type="protein sequence ID" value="SEF17610.1"/>
    <property type="molecule type" value="Genomic_DNA"/>
</dbReference>
<accession>A0A1H5PUS8</accession>
<keyword evidence="2" id="KW-1185">Reference proteome</keyword>
<evidence type="ECO:0000313" key="1">
    <source>
        <dbReference type="EMBL" id="SEF17610.1"/>
    </source>
</evidence>
<dbReference type="InterPro" id="IPR034660">
    <property type="entry name" value="DinB/YfiT-like"/>
</dbReference>
<dbReference type="OrthoDB" id="4548523at2"/>
<dbReference type="Gene3D" id="1.20.120.450">
    <property type="entry name" value="dinb family like domain"/>
    <property type="match status" value="1"/>
</dbReference>
<evidence type="ECO:0000313" key="2">
    <source>
        <dbReference type="Proteomes" id="UP000181980"/>
    </source>
</evidence>
<organism evidence="1 2">
    <name type="scientific">Jiangella alba</name>
    <dbReference type="NCBI Taxonomy" id="561176"/>
    <lineage>
        <taxon>Bacteria</taxon>
        <taxon>Bacillati</taxon>
        <taxon>Actinomycetota</taxon>
        <taxon>Actinomycetes</taxon>
        <taxon>Jiangellales</taxon>
        <taxon>Jiangellaceae</taxon>
        <taxon>Jiangella</taxon>
    </lineage>
</organism>
<dbReference type="Pfam" id="PF04978">
    <property type="entry name" value="MST"/>
    <property type="match status" value="1"/>
</dbReference>